<gene>
    <name evidence="2" type="ORF">GXW74_23055</name>
</gene>
<keyword evidence="3" id="KW-1185">Reference proteome</keyword>
<dbReference type="AlphaFoldDB" id="A0A9X9XI48"/>
<dbReference type="EMBL" id="JAAEDL010000031">
    <property type="protein sequence ID" value="MBR0683384.1"/>
    <property type="molecule type" value="Genomic_DNA"/>
</dbReference>
<dbReference type="InterPro" id="IPR006016">
    <property type="entry name" value="UspA"/>
</dbReference>
<name>A0A9X9XI48_9PROT</name>
<feature type="domain" description="UspA" evidence="1">
    <location>
        <begin position="14"/>
        <end position="78"/>
    </location>
</feature>
<dbReference type="InterPro" id="IPR014729">
    <property type="entry name" value="Rossmann-like_a/b/a_fold"/>
</dbReference>
<evidence type="ECO:0000313" key="2">
    <source>
        <dbReference type="EMBL" id="MBR0683384.1"/>
    </source>
</evidence>
<accession>A0A9X9XI48</accession>
<sequence>MSDAEGLVRRGPAIRRIVAGTDLSSRADRALRRAALVAAAAGAELLVLHAVDDDQPRHVVEAERREASPILLEQVAALRQASAHPILPLIEEGDPF</sequence>
<protein>
    <submittedName>
        <fullName evidence="2">Universal stress protein</fullName>
    </submittedName>
</protein>
<evidence type="ECO:0000313" key="3">
    <source>
        <dbReference type="Proteomes" id="UP001138709"/>
    </source>
</evidence>
<dbReference type="Proteomes" id="UP001138709">
    <property type="component" value="Unassembled WGS sequence"/>
</dbReference>
<comment type="caution">
    <text evidence="2">The sequence shown here is derived from an EMBL/GenBank/DDBJ whole genome shotgun (WGS) entry which is preliminary data.</text>
</comment>
<reference evidence="2" key="2">
    <citation type="journal article" date="2021" name="Syst. Appl. Microbiol.">
        <title>Roseomonas hellenica sp. nov., isolated from roots of wild-growing Alkanna tinctoria.</title>
        <authorList>
            <person name="Rat A."/>
            <person name="Naranjo H.D."/>
            <person name="Lebbe L."/>
            <person name="Cnockaert M."/>
            <person name="Krigas N."/>
            <person name="Grigoriadou K."/>
            <person name="Maloupa E."/>
            <person name="Willems A."/>
        </authorList>
    </citation>
    <scope>NUCLEOTIDE SEQUENCE</scope>
    <source>
        <strain evidence="2">LMG 31228</strain>
    </source>
</reference>
<dbReference type="Gene3D" id="3.40.50.620">
    <property type="entry name" value="HUPs"/>
    <property type="match status" value="1"/>
</dbReference>
<dbReference type="Pfam" id="PF00582">
    <property type="entry name" value="Usp"/>
    <property type="match status" value="1"/>
</dbReference>
<reference evidence="2" key="1">
    <citation type="submission" date="2020-01" db="EMBL/GenBank/DDBJ databases">
        <authorList>
            <person name="Rat A."/>
        </authorList>
    </citation>
    <scope>NUCLEOTIDE SEQUENCE</scope>
    <source>
        <strain evidence="2">LMG 31228</strain>
    </source>
</reference>
<evidence type="ECO:0000259" key="1">
    <source>
        <dbReference type="Pfam" id="PF00582"/>
    </source>
</evidence>
<organism evidence="2 3">
    <name type="scientific">Neoroseomonas eburnea</name>
    <dbReference type="NCBI Taxonomy" id="1346889"/>
    <lineage>
        <taxon>Bacteria</taxon>
        <taxon>Pseudomonadati</taxon>
        <taxon>Pseudomonadota</taxon>
        <taxon>Alphaproteobacteria</taxon>
        <taxon>Acetobacterales</taxon>
        <taxon>Acetobacteraceae</taxon>
        <taxon>Neoroseomonas</taxon>
    </lineage>
</organism>
<dbReference type="SUPFAM" id="SSF52402">
    <property type="entry name" value="Adenine nucleotide alpha hydrolases-like"/>
    <property type="match status" value="1"/>
</dbReference>
<proteinExistence type="predicted"/>